<keyword evidence="1" id="KW-0805">Transcription regulation</keyword>
<dbReference type="AlphaFoldDB" id="A0A7K0E2E4"/>
<keyword evidence="3" id="KW-0804">Transcription</keyword>
<accession>A0A7K0E2E4</accession>
<evidence type="ECO:0000256" key="1">
    <source>
        <dbReference type="ARBA" id="ARBA00023015"/>
    </source>
</evidence>
<evidence type="ECO:0000256" key="3">
    <source>
        <dbReference type="ARBA" id="ARBA00023163"/>
    </source>
</evidence>
<gene>
    <name evidence="6" type="ORF">NRB56_71610</name>
</gene>
<dbReference type="InterPro" id="IPR041347">
    <property type="entry name" value="MftR_C"/>
</dbReference>
<feature type="domain" description="HTH tetR-type" evidence="5">
    <location>
        <begin position="28"/>
        <end position="88"/>
    </location>
</feature>
<keyword evidence="2 4" id="KW-0238">DNA-binding</keyword>
<name>A0A7K0E2E4_9NOCA</name>
<sequence length="221" mass="23731">MALGIGRATMLDMDPDDRSLPLRERKRLRTRRALADAALRLFTERGFDATTVEQLVDAAEVSRSTFFRTFATKEAAAVEAETELWAAYLAAVPGRAGSGVVLDALRDSLIAAVGELPPEWDARYVTTRRLILTTPGLLGYVEYHRTGVEQEVIGSLATELGLDAEDLRLRIVAGLATTAWSIAGRDWVRADGAGGRPGLADRLRAAFAAVPLSLGLAAEPG</sequence>
<feature type="DNA-binding region" description="H-T-H motif" evidence="4">
    <location>
        <begin position="51"/>
        <end position="70"/>
    </location>
</feature>
<dbReference type="Pfam" id="PF17754">
    <property type="entry name" value="TetR_C_14"/>
    <property type="match status" value="1"/>
</dbReference>
<evidence type="ECO:0000256" key="4">
    <source>
        <dbReference type="PROSITE-ProRule" id="PRU00335"/>
    </source>
</evidence>
<keyword evidence="7" id="KW-1185">Reference proteome</keyword>
<dbReference type="Pfam" id="PF00440">
    <property type="entry name" value="TetR_N"/>
    <property type="match status" value="1"/>
</dbReference>
<dbReference type="EMBL" id="WEGI01000020">
    <property type="protein sequence ID" value="MQY31552.1"/>
    <property type="molecule type" value="Genomic_DNA"/>
</dbReference>
<reference evidence="6 7" key="1">
    <citation type="submission" date="2019-10" db="EMBL/GenBank/DDBJ databases">
        <title>Nocardia macrotermitis sp. nov. and Nocardia aurantia sp. nov., isolated from the gut of fungus growing-termite Macrotermes natalensis.</title>
        <authorList>
            <person name="Benndorf R."/>
            <person name="Schwitalla J."/>
            <person name="Martin K."/>
            <person name="De Beer W."/>
            <person name="Kaster A.-K."/>
            <person name="Vollmers J."/>
            <person name="Poulsen M."/>
            <person name="Beemelmanns C."/>
        </authorList>
    </citation>
    <scope>NUCLEOTIDE SEQUENCE [LARGE SCALE GENOMIC DNA]</scope>
    <source>
        <strain evidence="6 7">RB56</strain>
    </source>
</reference>
<dbReference type="InterPro" id="IPR001647">
    <property type="entry name" value="HTH_TetR"/>
</dbReference>
<dbReference type="OrthoDB" id="3787664at2"/>
<comment type="caution">
    <text evidence="6">The sequence shown here is derived from an EMBL/GenBank/DDBJ whole genome shotgun (WGS) entry which is preliminary data.</text>
</comment>
<dbReference type="InterPro" id="IPR050109">
    <property type="entry name" value="HTH-type_TetR-like_transc_reg"/>
</dbReference>
<dbReference type="PRINTS" id="PR00455">
    <property type="entry name" value="HTHTETR"/>
</dbReference>
<dbReference type="GO" id="GO:0000976">
    <property type="term" value="F:transcription cis-regulatory region binding"/>
    <property type="evidence" value="ECO:0007669"/>
    <property type="project" value="TreeGrafter"/>
</dbReference>
<dbReference type="GO" id="GO:0003700">
    <property type="term" value="F:DNA-binding transcription factor activity"/>
    <property type="evidence" value="ECO:0007669"/>
    <property type="project" value="TreeGrafter"/>
</dbReference>
<dbReference type="Gene3D" id="1.10.357.10">
    <property type="entry name" value="Tetracycline Repressor, domain 2"/>
    <property type="match status" value="1"/>
</dbReference>
<proteinExistence type="predicted"/>
<organism evidence="6 7">
    <name type="scientific">Nocardia aurantia</name>
    <dbReference type="NCBI Taxonomy" id="2585199"/>
    <lineage>
        <taxon>Bacteria</taxon>
        <taxon>Bacillati</taxon>
        <taxon>Actinomycetota</taxon>
        <taxon>Actinomycetes</taxon>
        <taxon>Mycobacteriales</taxon>
        <taxon>Nocardiaceae</taxon>
        <taxon>Nocardia</taxon>
    </lineage>
</organism>
<evidence type="ECO:0000259" key="5">
    <source>
        <dbReference type="PROSITE" id="PS50977"/>
    </source>
</evidence>
<evidence type="ECO:0000313" key="7">
    <source>
        <dbReference type="Proteomes" id="UP000431401"/>
    </source>
</evidence>
<protein>
    <recommendedName>
        <fullName evidence="5">HTH tetR-type domain-containing protein</fullName>
    </recommendedName>
</protein>
<dbReference type="PROSITE" id="PS50977">
    <property type="entry name" value="HTH_TETR_2"/>
    <property type="match status" value="1"/>
</dbReference>
<evidence type="ECO:0000256" key="2">
    <source>
        <dbReference type="ARBA" id="ARBA00023125"/>
    </source>
</evidence>
<dbReference type="Proteomes" id="UP000431401">
    <property type="component" value="Unassembled WGS sequence"/>
</dbReference>
<dbReference type="InterPro" id="IPR009057">
    <property type="entry name" value="Homeodomain-like_sf"/>
</dbReference>
<dbReference type="PANTHER" id="PTHR30055:SF234">
    <property type="entry name" value="HTH-TYPE TRANSCRIPTIONAL REGULATOR BETI"/>
    <property type="match status" value="1"/>
</dbReference>
<dbReference type="SUPFAM" id="SSF46689">
    <property type="entry name" value="Homeodomain-like"/>
    <property type="match status" value="1"/>
</dbReference>
<dbReference type="PANTHER" id="PTHR30055">
    <property type="entry name" value="HTH-TYPE TRANSCRIPTIONAL REGULATOR RUTR"/>
    <property type="match status" value="1"/>
</dbReference>
<evidence type="ECO:0000313" key="6">
    <source>
        <dbReference type="EMBL" id="MQY31552.1"/>
    </source>
</evidence>
<dbReference type="Gene3D" id="1.10.10.60">
    <property type="entry name" value="Homeodomain-like"/>
    <property type="match status" value="1"/>
</dbReference>